<evidence type="ECO:0000256" key="11">
    <source>
        <dbReference type="SAM" id="Phobius"/>
    </source>
</evidence>
<dbReference type="CDD" id="cd00096">
    <property type="entry name" value="Ig"/>
    <property type="match status" value="1"/>
</dbReference>
<dbReference type="GO" id="GO:0006955">
    <property type="term" value="P:immune response"/>
    <property type="evidence" value="ECO:0007669"/>
    <property type="project" value="TreeGrafter"/>
</dbReference>
<evidence type="ECO:0000256" key="5">
    <source>
        <dbReference type="ARBA" id="ARBA00022989"/>
    </source>
</evidence>
<dbReference type="InterPro" id="IPR051713">
    <property type="entry name" value="T-cell_Activation_Regulation"/>
</dbReference>
<evidence type="ECO:0000256" key="6">
    <source>
        <dbReference type="ARBA" id="ARBA00023136"/>
    </source>
</evidence>
<dbReference type="PROSITE" id="PS50835">
    <property type="entry name" value="IG_LIKE"/>
    <property type="match status" value="1"/>
</dbReference>
<dbReference type="GO" id="GO:0009897">
    <property type="term" value="C:external side of plasma membrane"/>
    <property type="evidence" value="ECO:0007669"/>
    <property type="project" value="TreeGrafter"/>
</dbReference>
<reference evidence="14" key="1">
    <citation type="submission" date="2023-07" db="EMBL/GenBank/DDBJ databases">
        <title>Chromosome-level Genome Assembly of Striped Snakehead (Channa striata).</title>
        <authorList>
            <person name="Liu H."/>
        </authorList>
    </citation>
    <scope>NUCLEOTIDE SEQUENCE</scope>
    <source>
        <strain evidence="14">Gz</strain>
        <tissue evidence="14">Muscle</tissue>
    </source>
</reference>
<dbReference type="Gene3D" id="2.60.40.10">
    <property type="entry name" value="Immunoglobulins"/>
    <property type="match status" value="2"/>
</dbReference>
<evidence type="ECO:0000256" key="1">
    <source>
        <dbReference type="ARBA" id="ARBA00004251"/>
    </source>
</evidence>
<comment type="caution">
    <text evidence="14">The sequence shown here is derived from an EMBL/GenBank/DDBJ whole genome shotgun (WGS) entry which is preliminary data.</text>
</comment>
<dbReference type="FunFam" id="2.60.40.10:FF:000142">
    <property type="entry name" value="V-set domain-containing T-cell activation inhibitor 1"/>
    <property type="match status" value="1"/>
</dbReference>
<feature type="domain" description="Ig-like" evidence="13">
    <location>
        <begin position="156"/>
        <end position="264"/>
    </location>
</feature>
<gene>
    <name evidence="14" type="ORF">Q5P01_004471</name>
</gene>
<evidence type="ECO:0000313" key="15">
    <source>
        <dbReference type="Proteomes" id="UP001187415"/>
    </source>
</evidence>
<evidence type="ECO:0000256" key="8">
    <source>
        <dbReference type="ARBA" id="ARBA00023170"/>
    </source>
</evidence>
<keyword evidence="9" id="KW-0325">Glycoprotein</keyword>
<keyword evidence="10" id="KW-0393">Immunoglobulin domain</keyword>
<dbReference type="PANTHER" id="PTHR25466">
    <property type="entry name" value="T-LYMPHOCYTE ACTIVATION ANTIGEN"/>
    <property type="match status" value="1"/>
</dbReference>
<evidence type="ECO:0000256" key="4">
    <source>
        <dbReference type="ARBA" id="ARBA00022729"/>
    </source>
</evidence>
<feature type="transmembrane region" description="Helical" evidence="11">
    <location>
        <begin position="280"/>
        <end position="306"/>
    </location>
</feature>
<evidence type="ECO:0000256" key="3">
    <source>
        <dbReference type="ARBA" id="ARBA00022692"/>
    </source>
</evidence>
<dbReference type="GO" id="GO:0042130">
    <property type="term" value="P:negative regulation of T cell proliferation"/>
    <property type="evidence" value="ECO:0007669"/>
    <property type="project" value="TreeGrafter"/>
</dbReference>
<keyword evidence="15" id="KW-1185">Reference proteome</keyword>
<evidence type="ECO:0000256" key="2">
    <source>
        <dbReference type="ARBA" id="ARBA00022475"/>
    </source>
</evidence>
<dbReference type="GO" id="GO:0042102">
    <property type="term" value="P:positive regulation of T cell proliferation"/>
    <property type="evidence" value="ECO:0007669"/>
    <property type="project" value="TreeGrafter"/>
</dbReference>
<dbReference type="InterPro" id="IPR007110">
    <property type="entry name" value="Ig-like_dom"/>
</dbReference>
<dbReference type="EMBL" id="JAUPFM010000002">
    <property type="protein sequence ID" value="KAK2859851.1"/>
    <property type="molecule type" value="Genomic_DNA"/>
</dbReference>
<dbReference type="InterPro" id="IPR036179">
    <property type="entry name" value="Ig-like_dom_sf"/>
</dbReference>
<proteinExistence type="predicted"/>
<dbReference type="InterPro" id="IPR013783">
    <property type="entry name" value="Ig-like_fold"/>
</dbReference>
<dbReference type="SMART" id="SM00409">
    <property type="entry name" value="IG"/>
    <property type="match status" value="2"/>
</dbReference>
<dbReference type="GO" id="GO:0071222">
    <property type="term" value="P:cellular response to lipopolysaccharide"/>
    <property type="evidence" value="ECO:0007669"/>
    <property type="project" value="TreeGrafter"/>
</dbReference>
<evidence type="ECO:0000259" key="13">
    <source>
        <dbReference type="PROSITE" id="PS50835"/>
    </source>
</evidence>
<dbReference type="InterPro" id="IPR003599">
    <property type="entry name" value="Ig_sub"/>
</dbReference>
<organism evidence="14 15">
    <name type="scientific">Channa striata</name>
    <name type="common">Snakehead murrel</name>
    <name type="synonym">Ophicephalus striatus</name>
    <dbReference type="NCBI Taxonomy" id="64152"/>
    <lineage>
        <taxon>Eukaryota</taxon>
        <taxon>Metazoa</taxon>
        <taxon>Chordata</taxon>
        <taxon>Craniata</taxon>
        <taxon>Vertebrata</taxon>
        <taxon>Euteleostomi</taxon>
        <taxon>Actinopterygii</taxon>
        <taxon>Neopterygii</taxon>
        <taxon>Teleostei</taxon>
        <taxon>Neoteleostei</taxon>
        <taxon>Acanthomorphata</taxon>
        <taxon>Anabantaria</taxon>
        <taxon>Anabantiformes</taxon>
        <taxon>Channoidei</taxon>
        <taxon>Channidae</taxon>
        <taxon>Channa</taxon>
    </lineage>
</organism>
<keyword evidence="7" id="KW-1015">Disulfide bond</keyword>
<evidence type="ECO:0000256" key="7">
    <source>
        <dbReference type="ARBA" id="ARBA00023157"/>
    </source>
</evidence>
<dbReference type="Pfam" id="PF07686">
    <property type="entry name" value="V-set"/>
    <property type="match status" value="1"/>
</dbReference>
<keyword evidence="2" id="KW-1003">Cell membrane</keyword>
<evidence type="ECO:0000256" key="12">
    <source>
        <dbReference type="SAM" id="SignalP"/>
    </source>
</evidence>
<keyword evidence="3 11" id="KW-0812">Transmembrane</keyword>
<dbReference type="InterPro" id="IPR013151">
    <property type="entry name" value="Immunoglobulin_dom"/>
</dbReference>
<sequence length="323" mass="36433">MDVLKSRLVLLVLNFLWTPTRGEMEVSCVFMKSCSLPCSFNVGGEEIIHWILFPENLPVHSYYHGQDQLAYQDPRFSGRTSLLKDLISRGEASLQLSGVRVQDQGRYKCYTSTTSGKKETIISLKVDAPVRKIHIDQTEQQLYNISSSLILSDPVPDVTYSCRISTRTNTRTTTSVKPTSIIWSNNETLPCAEVSEPITGFVWRFKRRRLIVEVSGGTRHVSEEWRPLMKEVSDRGELTLQQLTPEQEGIYTCEVSTAEETRVSSIFLRIEKQQDTSHSLTIGLVVGGVLAVIVIVTVISVLSFVFKDKLPCRKRKTGESEVL</sequence>
<dbReference type="Proteomes" id="UP001187415">
    <property type="component" value="Unassembled WGS sequence"/>
</dbReference>
<accession>A0AA88NPA9</accession>
<protein>
    <recommendedName>
        <fullName evidence="13">Ig-like domain-containing protein</fullName>
    </recommendedName>
</protein>
<dbReference type="SMART" id="SM00406">
    <property type="entry name" value="IGv"/>
    <property type="match status" value="2"/>
</dbReference>
<dbReference type="InterPro" id="IPR013106">
    <property type="entry name" value="Ig_V-set"/>
</dbReference>
<dbReference type="AlphaFoldDB" id="A0AA88NPA9"/>
<dbReference type="PANTHER" id="PTHR25466:SF14">
    <property type="entry name" value="BUTYROPHILIN SUBFAMILY 2 MEMBER A2-LIKE-RELATED"/>
    <property type="match status" value="1"/>
</dbReference>
<name>A0AA88NPA9_CHASR</name>
<keyword evidence="4 12" id="KW-0732">Signal</keyword>
<evidence type="ECO:0000256" key="9">
    <source>
        <dbReference type="ARBA" id="ARBA00023180"/>
    </source>
</evidence>
<keyword evidence="6 11" id="KW-0472">Membrane</keyword>
<feature type="chain" id="PRO_5041685192" description="Ig-like domain-containing protein" evidence="12">
    <location>
        <begin position="23"/>
        <end position="323"/>
    </location>
</feature>
<comment type="subcellular location">
    <subcellularLocation>
        <location evidence="1">Cell membrane</location>
        <topology evidence="1">Single-pass type I membrane protein</topology>
    </subcellularLocation>
</comment>
<feature type="signal peptide" evidence="12">
    <location>
        <begin position="1"/>
        <end position="22"/>
    </location>
</feature>
<evidence type="ECO:0000256" key="10">
    <source>
        <dbReference type="ARBA" id="ARBA00023319"/>
    </source>
</evidence>
<dbReference type="Pfam" id="PF00047">
    <property type="entry name" value="ig"/>
    <property type="match status" value="1"/>
</dbReference>
<keyword evidence="5 11" id="KW-1133">Transmembrane helix</keyword>
<evidence type="ECO:0000313" key="14">
    <source>
        <dbReference type="EMBL" id="KAK2859851.1"/>
    </source>
</evidence>
<keyword evidence="8" id="KW-0675">Receptor</keyword>
<dbReference type="SUPFAM" id="SSF48726">
    <property type="entry name" value="Immunoglobulin"/>
    <property type="match status" value="2"/>
</dbReference>
<dbReference type="GO" id="GO:0031295">
    <property type="term" value="P:T cell costimulation"/>
    <property type="evidence" value="ECO:0007669"/>
    <property type="project" value="TreeGrafter"/>
</dbReference>
<dbReference type="GO" id="GO:0007166">
    <property type="term" value="P:cell surface receptor signaling pathway"/>
    <property type="evidence" value="ECO:0007669"/>
    <property type="project" value="TreeGrafter"/>
</dbReference>